<evidence type="ECO:0000256" key="5">
    <source>
        <dbReference type="SAM" id="SignalP"/>
    </source>
</evidence>
<evidence type="ECO:0000256" key="3">
    <source>
        <dbReference type="ARBA" id="ARBA00023237"/>
    </source>
</evidence>
<feature type="domain" description="TonB-dependent receptor plug" evidence="7">
    <location>
        <begin position="132"/>
        <end position="218"/>
    </location>
</feature>
<dbReference type="Gene3D" id="2.170.130.10">
    <property type="entry name" value="TonB-dependent receptor, plug domain"/>
    <property type="match status" value="1"/>
</dbReference>
<dbReference type="SUPFAM" id="SSF49464">
    <property type="entry name" value="Carboxypeptidase regulatory domain-like"/>
    <property type="match status" value="1"/>
</dbReference>
<keyword evidence="5" id="KW-0732">Signal</keyword>
<gene>
    <name evidence="8" type="ORF">G3O08_05475</name>
</gene>
<dbReference type="PANTHER" id="PTHR40980">
    <property type="entry name" value="PLUG DOMAIN-CONTAINING PROTEIN"/>
    <property type="match status" value="1"/>
</dbReference>
<dbReference type="AlphaFoldDB" id="A0A7K3WN37"/>
<name>A0A7K3WN37_9FLAO</name>
<dbReference type="SUPFAM" id="SSF56935">
    <property type="entry name" value="Porins"/>
    <property type="match status" value="1"/>
</dbReference>
<evidence type="ECO:0000313" key="9">
    <source>
        <dbReference type="Proteomes" id="UP000486602"/>
    </source>
</evidence>
<evidence type="ECO:0000256" key="1">
    <source>
        <dbReference type="ARBA" id="ARBA00004442"/>
    </source>
</evidence>
<dbReference type="Gene3D" id="2.60.40.1120">
    <property type="entry name" value="Carboxypeptidase-like, regulatory domain"/>
    <property type="match status" value="1"/>
</dbReference>
<dbReference type="RefSeq" id="WP_163283686.1">
    <property type="nucleotide sequence ID" value="NZ_JAAGVY010000007.1"/>
</dbReference>
<dbReference type="Pfam" id="PF07715">
    <property type="entry name" value="Plug"/>
    <property type="match status" value="1"/>
</dbReference>
<comment type="caution">
    <text evidence="8">The sequence shown here is derived from an EMBL/GenBank/DDBJ whole genome shotgun (WGS) entry which is preliminary data.</text>
</comment>
<keyword evidence="2 4" id="KW-0472">Membrane</keyword>
<dbReference type="Proteomes" id="UP000486602">
    <property type="component" value="Unassembled WGS sequence"/>
</dbReference>
<organism evidence="8 9">
    <name type="scientific">Cryomorpha ignava</name>
    <dbReference type="NCBI Taxonomy" id="101383"/>
    <lineage>
        <taxon>Bacteria</taxon>
        <taxon>Pseudomonadati</taxon>
        <taxon>Bacteroidota</taxon>
        <taxon>Flavobacteriia</taxon>
        <taxon>Flavobacteriales</taxon>
        <taxon>Cryomorphaceae</taxon>
        <taxon>Cryomorpha</taxon>
    </lineage>
</organism>
<dbReference type="Pfam" id="PF00593">
    <property type="entry name" value="TonB_dep_Rec_b-barrel"/>
    <property type="match status" value="1"/>
</dbReference>
<dbReference type="Gene3D" id="2.40.170.20">
    <property type="entry name" value="TonB-dependent receptor, beta-barrel domain"/>
    <property type="match status" value="1"/>
</dbReference>
<dbReference type="InterPro" id="IPR036942">
    <property type="entry name" value="Beta-barrel_TonB_sf"/>
</dbReference>
<dbReference type="InterPro" id="IPR008969">
    <property type="entry name" value="CarboxyPept-like_regulatory"/>
</dbReference>
<comment type="similarity">
    <text evidence="4">Belongs to the TonB-dependent receptor family.</text>
</comment>
<feature type="domain" description="TonB-dependent receptor-like beta-barrel" evidence="6">
    <location>
        <begin position="489"/>
        <end position="932"/>
    </location>
</feature>
<feature type="signal peptide" evidence="5">
    <location>
        <begin position="1"/>
        <end position="21"/>
    </location>
</feature>
<dbReference type="Pfam" id="PF13715">
    <property type="entry name" value="CarbopepD_reg_2"/>
    <property type="match status" value="1"/>
</dbReference>
<evidence type="ECO:0000256" key="2">
    <source>
        <dbReference type="ARBA" id="ARBA00023136"/>
    </source>
</evidence>
<proteinExistence type="inferred from homology"/>
<evidence type="ECO:0000259" key="7">
    <source>
        <dbReference type="Pfam" id="PF07715"/>
    </source>
</evidence>
<dbReference type="GO" id="GO:0009279">
    <property type="term" value="C:cell outer membrane"/>
    <property type="evidence" value="ECO:0007669"/>
    <property type="project" value="UniProtKB-SubCell"/>
</dbReference>
<dbReference type="InterPro" id="IPR000531">
    <property type="entry name" value="Beta-barrel_TonB"/>
</dbReference>
<sequence length="969" mass="107747">MRKFQYLLTLMVACISLAAAAAQTGNVRGTVIDGETGETLPGVNVFIDGTTIGTVSDLDGKFDLSLESGSYNIRFSFISFESQLIQGIEVNSGEVTNLGSVQMETDSEELQEVVISATMARDNETAMMTLKKKSANMIDAISSANFKKIGDSDAAASVKRVPGVSVEGGKYIYVRGLSDRYTKTLLNGFDIPGLDPDRNTIQMDLFPTSVLDNIVVNKTFIASLPADFTGGAINISTKEFPEEEQGNVSVSLGYNPSFHFNDNYLTYNGSSTDILGFDDGLREIPATDNIPQFTDALRNPSGATGTRYKEILASFTPDLAAFQKQSFMDYGFGFNYGNQKKLGEKYTMGYNFILSYKNETSYFEDVEYGRYGLLANPDINEMEVRELQTGSYGVNNVLLSGMAGFAIKTAKSKIKLNLLHIQNGESKAGIFDYLNSDQGAIFNGYQHNLEYSQRSMTNFLIGGEHYFTDSKWSVDWGISPTISKMDDPDIRFTRYELRNNDFVIGTEAGFPQRIWRDLEELNVASKAGASKEIQLFGDDAKISFGGSYTYKERDYNIRSFNVNVRNLELTGDPDELFAEENLWPYGDDVSRGTTIDAIFLPTNPNLFNARVFNSAGYASLDFKLFGVLKATAGLRFENYVQRYTGQDQLGTNVLDDDEVLKSVNLFPSLNMAYAITENQNLRFSYTQTIARPSLKELSYAEIYDPLTGRTFIGGLHRDANDAANDGEGVEYWDGNLESTDVHNLDLRWETFPTLSSTVSFGVFYKYFINPIEIIQFATQAGAFQPRNVGDGQVYGLELEFRSPLSFISETLEKFSFNTNITGTVSRIKYSSTEKESRDANARTGQSIGDYRAMAGQAPLIVNAGIAYNGADEGFAKNLQVGLYYNVQSSTLIYVGIVDRPDIFSVPFHSLNMNTSKKFGKDERMQISLKVSNILGSEREEVFKSYEANDQIFTRFDPGQSFTLGYSYTF</sequence>
<keyword evidence="9" id="KW-1185">Reference proteome</keyword>
<evidence type="ECO:0000259" key="6">
    <source>
        <dbReference type="Pfam" id="PF00593"/>
    </source>
</evidence>
<keyword evidence="4" id="KW-0798">TonB box</keyword>
<dbReference type="EMBL" id="JAAGVY010000007">
    <property type="protein sequence ID" value="NEN22948.1"/>
    <property type="molecule type" value="Genomic_DNA"/>
</dbReference>
<keyword evidence="8" id="KW-0675">Receptor</keyword>
<protein>
    <submittedName>
        <fullName evidence="8">TonB-dependent receptor</fullName>
    </submittedName>
</protein>
<evidence type="ECO:0000256" key="4">
    <source>
        <dbReference type="RuleBase" id="RU003357"/>
    </source>
</evidence>
<dbReference type="InterPro" id="IPR012910">
    <property type="entry name" value="Plug_dom"/>
</dbReference>
<comment type="subcellular location">
    <subcellularLocation>
        <location evidence="1 4">Cell outer membrane</location>
    </subcellularLocation>
</comment>
<feature type="chain" id="PRO_5029460653" evidence="5">
    <location>
        <begin position="22"/>
        <end position="969"/>
    </location>
</feature>
<dbReference type="InterPro" id="IPR037066">
    <property type="entry name" value="Plug_dom_sf"/>
</dbReference>
<dbReference type="PANTHER" id="PTHR40980:SF4">
    <property type="entry name" value="TONB-DEPENDENT RECEPTOR-LIKE BETA-BARREL DOMAIN-CONTAINING PROTEIN"/>
    <property type="match status" value="1"/>
</dbReference>
<accession>A0A7K3WN37</accession>
<reference evidence="8 9" key="1">
    <citation type="submission" date="2020-02" db="EMBL/GenBank/DDBJ databases">
        <title>Out from the shadows clarifying the taxonomy of the family Cryomorphaceae and related taxa by utilizing the GTDB taxonomic framework.</title>
        <authorList>
            <person name="Bowman J.P."/>
        </authorList>
    </citation>
    <scope>NUCLEOTIDE SEQUENCE [LARGE SCALE GENOMIC DNA]</scope>
    <source>
        <strain evidence="8 9">QSSC 1-22</strain>
    </source>
</reference>
<evidence type="ECO:0000313" key="8">
    <source>
        <dbReference type="EMBL" id="NEN22948.1"/>
    </source>
</evidence>
<keyword evidence="3" id="KW-0998">Cell outer membrane</keyword>